<dbReference type="EMBL" id="JTDL01000140">
    <property type="protein sequence ID" value="KHL01610.1"/>
    <property type="molecule type" value="Genomic_DNA"/>
</dbReference>
<keyword evidence="2" id="KW-1185">Reference proteome</keyword>
<gene>
    <name evidence="1" type="ORF">LK10_15310</name>
</gene>
<dbReference type="RefSeq" id="WP_043125379.1">
    <property type="nucleotide sequence ID" value="NZ_JTDL01000140.1"/>
</dbReference>
<reference evidence="1 2" key="1">
    <citation type="submission" date="2014-09" db="EMBL/GenBank/DDBJ databases">
        <title>Genome sequence of Sinomonas sp. MUSC 117.</title>
        <authorList>
            <person name="Lee L.-H."/>
        </authorList>
    </citation>
    <scope>NUCLEOTIDE SEQUENCE [LARGE SCALE GENOMIC DNA]</scope>
    <source>
        <strain evidence="1 2">MUSC 117</strain>
    </source>
</reference>
<accession>A0A0B2AED0</accession>
<evidence type="ECO:0000313" key="2">
    <source>
        <dbReference type="Proteomes" id="UP000030982"/>
    </source>
</evidence>
<name>A0A0B2AED0_9MICC</name>
<organism evidence="1 2">
    <name type="scientific">Sinomonas humi</name>
    <dbReference type="NCBI Taxonomy" id="1338436"/>
    <lineage>
        <taxon>Bacteria</taxon>
        <taxon>Bacillati</taxon>
        <taxon>Actinomycetota</taxon>
        <taxon>Actinomycetes</taxon>
        <taxon>Micrococcales</taxon>
        <taxon>Micrococcaceae</taxon>
        <taxon>Sinomonas</taxon>
    </lineage>
</organism>
<dbReference type="STRING" id="1338436.LK10_15310"/>
<comment type="caution">
    <text evidence="1">The sequence shown here is derived from an EMBL/GenBank/DDBJ whole genome shotgun (WGS) entry which is preliminary data.</text>
</comment>
<evidence type="ECO:0000313" key="1">
    <source>
        <dbReference type="EMBL" id="KHL01610.1"/>
    </source>
</evidence>
<dbReference type="AlphaFoldDB" id="A0A0B2AED0"/>
<sequence>MKDLELVAWNPQTRGGDFHIAASRYPIDRWRAVLPEREGFTLLEHLEHSYSAVEHVGSQFAADPSDVNKERFKAAERRWSDARVAFANYSRKVQSSGYTQMVLREEREQIRRDVMRHPVTAMKRLRLNARERKSAG</sequence>
<proteinExistence type="predicted"/>
<dbReference type="Proteomes" id="UP000030982">
    <property type="component" value="Unassembled WGS sequence"/>
</dbReference>
<protein>
    <submittedName>
        <fullName evidence="1">Uncharacterized protein</fullName>
    </submittedName>
</protein>